<dbReference type="RefSeq" id="XP_012685983.1">
    <property type="nucleotide sequence ID" value="XM_012830529.2"/>
</dbReference>
<dbReference type="InterPro" id="IPR027417">
    <property type="entry name" value="P-loop_NTPase"/>
</dbReference>
<feature type="transmembrane region" description="Helical" evidence="5">
    <location>
        <begin position="238"/>
        <end position="261"/>
    </location>
</feature>
<keyword evidence="5" id="KW-1133">Transmembrane helix</keyword>
<dbReference type="InterPro" id="IPR045058">
    <property type="entry name" value="GIMA/IAN/Toc"/>
</dbReference>
<reference evidence="8 9" key="1">
    <citation type="submission" date="2025-04" db="UniProtKB">
        <authorList>
            <consortium name="RefSeq"/>
        </authorList>
    </citation>
    <scope>IDENTIFICATION</scope>
</reference>
<dbReference type="Proteomes" id="UP000515152">
    <property type="component" value="Chromosome 24"/>
</dbReference>
<keyword evidence="2" id="KW-0547">Nucleotide-binding</keyword>
<dbReference type="FunFam" id="3.40.50.300:FF:000366">
    <property type="entry name" value="GTPase, IMAP family member 2"/>
    <property type="match status" value="1"/>
</dbReference>
<evidence type="ECO:0000313" key="7">
    <source>
        <dbReference type="Proteomes" id="UP000515152"/>
    </source>
</evidence>
<dbReference type="Pfam" id="PF04548">
    <property type="entry name" value="AIG1"/>
    <property type="match status" value="1"/>
</dbReference>
<protein>
    <submittedName>
        <fullName evidence="8 9">GTPase IMAP family member 9-like</fullName>
    </submittedName>
</protein>
<evidence type="ECO:0000313" key="8">
    <source>
        <dbReference type="RefSeq" id="XP_012685983.1"/>
    </source>
</evidence>
<keyword evidence="5" id="KW-0812">Transmembrane</keyword>
<dbReference type="Gene3D" id="3.40.50.300">
    <property type="entry name" value="P-loop containing nucleotide triphosphate hydrolases"/>
    <property type="match status" value="1"/>
</dbReference>
<comment type="similarity">
    <text evidence="1">Belongs to the TRAFAC class TrmE-Era-EngA-EngB-Septin-like GTPase superfamily. AIG1/Toc34/Toc159-like paraseptin GTPase family. IAN subfamily.</text>
</comment>
<sequence length="272" mass="29801">MVLVGKTGSGKSSSGNTILGREDFESEMSPESVTKKCRTEVVRLAGKRISVTDTPGVCDMKSKNDALRDELKECISMTAPGPHAFLLVISLGVRYSKEEKDAVQWIRDNFGEEVLHYAIILFTHTDELKDKPLEEYVKQSNDLMNLIGHCGDRFHGFNNKDKNLDQVPLLLQKIEDMVESKKRRREYYTKEMFETAQKQIKKCRTREKTKDVALAVASGAGMTAAAAGGAVIGVTKLIALPAVLIGAGAATAVGGGVALLAKKIQKKREDET</sequence>
<name>A0A6P8F2Y7_CLUHA</name>
<accession>A0A6P8F2Y7</accession>
<dbReference type="AlphaFoldDB" id="A0A6P8F2Y7"/>
<organism evidence="7 9">
    <name type="scientific">Clupea harengus</name>
    <name type="common">Atlantic herring</name>
    <dbReference type="NCBI Taxonomy" id="7950"/>
    <lineage>
        <taxon>Eukaryota</taxon>
        <taxon>Metazoa</taxon>
        <taxon>Chordata</taxon>
        <taxon>Craniata</taxon>
        <taxon>Vertebrata</taxon>
        <taxon>Euteleostomi</taxon>
        <taxon>Actinopterygii</taxon>
        <taxon>Neopterygii</taxon>
        <taxon>Teleostei</taxon>
        <taxon>Clupei</taxon>
        <taxon>Clupeiformes</taxon>
        <taxon>Clupeoidei</taxon>
        <taxon>Clupeidae</taxon>
        <taxon>Clupea</taxon>
    </lineage>
</organism>
<dbReference type="CDD" id="cd01852">
    <property type="entry name" value="AIG1"/>
    <property type="match status" value="1"/>
</dbReference>
<evidence type="ECO:0000256" key="1">
    <source>
        <dbReference type="ARBA" id="ARBA00008535"/>
    </source>
</evidence>
<dbReference type="RefSeq" id="XP_031418385.1">
    <property type="nucleotide sequence ID" value="XM_031562525.1"/>
</dbReference>
<keyword evidence="5" id="KW-0472">Membrane</keyword>
<feature type="domain" description="AIG1-type G" evidence="6">
    <location>
        <begin position="1"/>
        <end position="197"/>
    </location>
</feature>
<dbReference type="PANTHER" id="PTHR10903:SF188">
    <property type="entry name" value="GTPASE IMAP FAMILY MEMBER 2-LIKE-RELATED"/>
    <property type="match status" value="1"/>
</dbReference>
<dbReference type="KEGG" id="char:105902850"/>
<dbReference type="InterPro" id="IPR006703">
    <property type="entry name" value="G_AIG1"/>
</dbReference>
<evidence type="ECO:0000256" key="5">
    <source>
        <dbReference type="SAM" id="Phobius"/>
    </source>
</evidence>
<evidence type="ECO:0000256" key="2">
    <source>
        <dbReference type="ARBA" id="ARBA00022741"/>
    </source>
</evidence>
<proteinExistence type="inferred from homology"/>
<evidence type="ECO:0000259" key="6">
    <source>
        <dbReference type="PROSITE" id="PS51720"/>
    </source>
</evidence>
<dbReference type="GO" id="GO:0005525">
    <property type="term" value="F:GTP binding"/>
    <property type="evidence" value="ECO:0007669"/>
    <property type="project" value="UniProtKB-KW"/>
</dbReference>
<dbReference type="PANTHER" id="PTHR10903">
    <property type="entry name" value="GTPASE, IMAP FAMILY MEMBER-RELATED"/>
    <property type="match status" value="1"/>
</dbReference>
<keyword evidence="3" id="KW-0342">GTP-binding</keyword>
<feature type="region of interest" description="Disordered" evidence="4">
    <location>
        <begin position="1"/>
        <end position="25"/>
    </location>
</feature>
<keyword evidence="7" id="KW-1185">Reference proteome</keyword>
<evidence type="ECO:0000313" key="9">
    <source>
        <dbReference type="RefSeq" id="XP_031418385.1"/>
    </source>
</evidence>
<dbReference type="GeneID" id="105902850"/>
<evidence type="ECO:0000256" key="3">
    <source>
        <dbReference type="ARBA" id="ARBA00023134"/>
    </source>
</evidence>
<gene>
    <name evidence="8 9" type="primary">LOC105902850</name>
</gene>
<dbReference type="SUPFAM" id="SSF52540">
    <property type="entry name" value="P-loop containing nucleoside triphosphate hydrolases"/>
    <property type="match status" value="1"/>
</dbReference>
<feature type="compositionally biased region" description="Low complexity" evidence="4">
    <location>
        <begin position="1"/>
        <end position="15"/>
    </location>
</feature>
<dbReference type="OrthoDB" id="8954335at2759"/>
<feature type="transmembrane region" description="Helical" evidence="5">
    <location>
        <begin position="212"/>
        <end position="232"/>
    </location>
</feature>
<dbReference type="PROSITE" id="PS51720">
    <property type="entry name" value="G_AIG1"/>
    <property type="match status" value="1"/>
</dbReference>
<evidence type="ECO:0000256" key="4">
    <source>
        <dbReference type="SAM" id="MobiDB-lite"/>
    </source>
</evidence>